<feature type="domain" description="MucB/RseB N-terminal" evidence="6">
    <location>
        <begin position="26"/>
        <end position="193"/>
    </location>
</feature>
<dbReference type="GO" id="GO:0045152">
    <property type="term" value="F:antisigma factor binding"/>
    <property type="evidence" value="ECO:0007669"/>
    <property type="project" value="TreeGrafter"/>
</dbReference>
<dbReference type="CDD" id="cd16327">
    <property type="entry name" value="RseB"/>
    <property type="match status" value="1"/>
</dbReference>
<dbReference type="EMBL" id="FNVE01000001">
    <property type="protein sequence ID" value="SEF50778.1"/>
    <property type="molecule type" value="Genomic_DNA"/>
</dbReference>
<evidence type="ECO:0000256" key="4">
    <source>
        <dbReference type="ARBA" id="ARBA00022764"/>
    </source>
</evidence>
<dbReference type="Pfam" id="PF17188">
    <property type="entry name" value="MucB_RseB_C"/>
    <property type="match status" value="1"/>
</dbReference>
<dbReference type="Gene3D" id="2.50.20.10">
    <property type="entry name" value="Lipoprotein localisation LolA/LolB/LppX"/>
    <property type="match status" value="1"/>
</dbReference>
<organism evidence="8 9">
    <name type="scientific">Halopseudomonas aestusnigri</name>
    <dbReference type="NCBI Taxonomy" id="857252"/>
    <lineage>
        <taxon>Bacteria</taxon>
        <taxon>Pseudomonadati</taxon>
        <taxon>Pseudomonadota</taxon>
        <taxon>Gammaproteobacteria</taxon>
        <taxon>Pseudomonadales</taxon>
        <taxon>Pseudomonadaceae</taxon>
        <taxon>Halopseudomonas</taxon>
    </lineage>
</organism>
<proteinExistence type="inferred from homology"/>
<dbReference type="Proteomes" id="UP000243518">
    <property type="component" value="Unassembled WGS sequence"/>
</dbReference>
<keyword evidence="9" id="KW-1185">Reference proteome</keyword>
<name>A0AAQ1G4L4_9GAMM</name>
<dbReference type="InterPro" id="IPR033436">
    <property type="entry name" value="MucB/RseB_C"/>
</dbReference>
<feature type="signal peptide" evidence="5">
    <location>
        <begin position="1"/>
        <end position="24"/>
    </location>
</feature>
<evidence type="ECO:0000256" key="2">
    <source>
        <dbReference type="ARBA" id="ARBA00008150"/>
    </source>
</evidence>
<evidence type="ECO:0000313" key="9">
    <source>
        <dbReference type="Proteomes" id="UP000243518"/>
    </source>
</evidence>
<evidence type="ECO:0000259" key="6">
    <source>
        <dbReference type="Pfam" id="PF03888"/>
    </source>
</evidence>
<comment type="caution">
    <text evidence="8">The sequence shown here is derived from an EMBL/GenBank/DDBJ whole genome shotgun (WGS) entry which is preliminary data.</text>
</comment>
<dbReference type="PIRSF" id="PIRSF005427">
    <property type="entry name" value="RseB"/>
    <property type="match status" value="1"/>
</dbReference>
<dbReference type="Pfam" id="PF03888">
    <property type="entry name" value="MucB_RseB"/>
    <property type="match status" value="1"/>
</dbReference>
<dbReference type="InterPro" id="IPR005588">
    <property type="entry name" value="MucB_RseB"/>
</dbReference>
<accession>A0AAQ1G4L4</accession>
<dbReference type="RefSeq" id="WP_088273344.1">
    <property type="nucleotide sequence ID" value="NZ_FNVE01000001.1"/>
</dbReference>
<dbReference type="InterPro" id="IPR038484">
    <property type="entry name" value="MucB/RseB_C_sf"/>
</dbReference>
<keyword evidence="3 5" id="KW-0732">Signal</keyword>
<dbReference type="PANTHER" id="PTHR38782:SF1">
    <property type="entry name" value="SIGMA-E FACTOR REGULATORY PROTEIN RSEB"/>
    <property type="match status" value="1"/>
</dbReference>
<evidence type="ECO:0000256" key="1">
    <source>
        <dbReference type="ARBA" id="ARBA00004418"/>
    </source>
</evidence>
<comment type="subcellular location">
    <subcellularLocation>
        <location evidence="1">Periplasm</location>
    </subcellularLocation>
</comment>
<dbReference type="Gene3D" id="3.30.200.100">
    <property type="entry name" value="MucB/RseB, C-terminal domain"/>
    <property type="match status" value="1"/>
</dbReference>
<feature type="domain" description="MucB/RseB C-terminal" evidence="7">
    <location>
        <begin position="210"/>
        <end position="308"/>
    </location>
</feature>
<reference evidence="8 9" key="1">
    <citation type="submission" date="2016-10" db="EMBL/GenBank/DDBJ databases">
        <authorList>
            <person name="Varghese N."/>
            <person name="Submissions S."/>
        </authorList>
    </citation>
    <scope>NUCLEOTIDE SEQUENCE [LARGE SCALE GENOMIC DNA]</scope>
    <source>
        <strain evidence="8 9">CECT 8317</strain>
    </source>
</reference>
<dbReference type="PANTHER" id="PTHR38782">
    <property type="match status" value="1"/>
</dbReference>
<evidence type="ECO:0000256" key="5">
    <source>
        <dbReference type="SAM" id="SignalP"/>
    </source>
</evidence>
<protein>
    <submittedName>
        <fullName evidence="8">Sigma E regulatory protein, MucB/RseB</fullName>
    </submittedName>
</protein>
<evidence type="ECO:0000313" key="8">
    <source>
        <dbReference type="EMBL" id="SEF50778.1"/>
    </source>
</evidence>
<dbReference type="AlphaFoldDB" id="A0AAQ1G4L4"/>
<dbReference type="GO" id="GO:0032885">
    <property type="term" value="P:regulation of polysaccharide biosynthetic process"/>
    <property type="evidence" value="ECO:0007669"/>
    <property type="project" value="TreeGrafter"/>
</dbReference>
<dbReference type="InterPro" id="IPR033434">
    <property type="entry name" value="MucB/RseB_N"/>
</dbReference>
<dbReference type="GO" id="GO:0030288">
    <property type="term" value="C:outer membrane-bounded periplasmic space"/>
    <property type="evidence" value="ECO:0007669"/>
    <property type="project" value="TreeGrafter"/>
</dbReference>
<evidence type="ECO:0000259" key="7">
    <source>
        <dbReference type="Pfam" id="PF17188"/>
    </source>
</evidence>
<keyword evidence="4" id="KW-0574">Periplasm</keyword>
<sequence>MVGCRCSLSGLTLAALLISPLVQARDAGQWLQGMVDASGQQSYSGSFVYERSGSFSTHHIWHRADGDGVTERMLRADGEPQEWVRRDGQIQCASSFAAVSGWRGEAPATLNPAQLQRWYALEVLGTTRVADRPVTVIAMKPRDAFRYAYELYLDDQTGMLLKSLLINERNVLLERFQFTDVQFAELTDEQLEPGASCLTLAEHPLEKRVDTSGWVPGWIPPGFVAGEPVVRTLAVNEPQVMSQAFSDGLARFTLFVEPLGDGALAEDLLAQLGPTVAVSRRLQVEGVGYLATIVGEIPPATAERIAASFPFATAEMAQ</sequence>
<comment type="similarity">
    <text evidence="2">Belongs to the RseB family.</text>
</comment>
<evidence type="ECO:0000256" key="3">
    <source>
        <dbReference type="ARBA" id="ARBA00022729"/>
    </source>
</evidence>
<gene>
    <name evidence="8" type="ORF">SAMN05216586_101223</name>
</gene>
<feature type="chain" id="PRO_5043023233" evidence="5">
    <location>
        <begin position="25"/>
        <end position="318"/>
    </location>
</feature>